<organism evidence="2 3">
    <name type="scientific">Candidatus Chloroploca mongolica</name>
    <dbReference type="NCBI Taxonomy" id="2528176"/>
    <lineage>
        <taxon>Bacteria</taxon>
        <taxon>Bacillati</taxon>
        <taxon>Chloroflexota</taxon>
        <taxon>Chloroflexia</taxon>
        <taxon>Chloroflexales</taxon>
        <taxon>Chloroflexineae</taxon>
        <taxon>Oscillochloridaceae</taxon>
        <taxon>Candidatus Chloroploca</taxon>
    </lineage>
</organism>
<keyword evidence="1" id="KW-0472">Membrane</keyword>
<dbReference type="Proteomes" id="UP001193081">
    <property type="component" value="Unassembled WGS sequence"/>
</dbReference>
<evidence type="ECO:0000256" key="1">
    <source>
        <dbReference type="SAM" id="Phobius"/>
    </source>
</evidence>
<keyword evidence="1" id="KW-1133">Transmembrane helix</keyword>
<dbReference type="RefSeq" id="WP_167857188.1">
    <property type="nucleotide sequence ID" value="NZ_SIJK02000001.1"/>
</dbReference>
<name>A0ABS4D4D6_9CHLR</name>
<keyword evidence="1" id="KW-0812">Transmembrane</keyword>
<accession>A0ABS4D4D6</accession>
<dbReference type="EMBL" id="SIJK02000001">
    <property type="protein sequence ID" value="MBP1464283.1"/>
    <property type="molecule type" value="Genomic_DNA"/>
</dbReference>
<evidence type="ECO:0000313" key="3">
    <source>
        <dbReference type="Proteomes" id="UP001193081"/>
    </source>
</evidence>
<feature type="transmembrane region" description="Helical" evidence="1">
    <location>
        <begin position="20"/>
        <end position="37"/>
    </location>
</feature>
<sequence>MDYAIARDEAMAQLARSKRRAYLALLVGSVLVLIRAVRRQERRARPGGAGRRTAA</sequence>
<comment type="caution">
    <text evidence="2">The sequence shown here is derived from an EMBL/GenBank/DDBJ whole genome shotgun (WGS) entry which is preliminary data.</text>
</comment>
<gene>
    <name evidence="2" type="ORF">EYB53_001045</name>
</gene>
<reference evidence="2 3" key="1">
    <citation type="submission" date="2021-03" db="EMBL/GenBank/DDBJ databases">
        <authorList>
            <person name="Grouzdev D.S."/>
        </authorList>
    </citation>
    <scope>NUCLEOTIDE SEQUENCE [LARGE SCALE GENOMIC DNA]</scope>
    <source>
        <strain evidence="2 3">M50-1</strain>
    </source>
</reference>
<evidence type="ECO:0000313" key="2">
    <source>
        <dbReference type="EMBL" id="MBP1464283.1"/>
    </source>
</evidence>
<protein>
    <submittedName>
        <fullName evidence="2">Uncharacterized protein</fullName>
    </submittedName>
</protein>
<keyword evidence="3" id="KW-1185">Reference proteome</keyword>
<proteinExistence type="predicted"/>